<reference evidence="7 8" key="1">
    <citation type="submission" date="2024-06" db="EMBL/GenBank/DDBJ databases">
        <title>The Natural Products Discovery Center: Release of the First 8490 Sequenced Strains for Exploring Actinobacteria Biosynthetic Diversity.</title>
        <authorList>
            <person name="Kalkreuter E."/>
            <person name="Kautsar S.A."/>
            <person name="Yang D."/>
            <person name="Bader C.D."/>
            <person name="Teijaro C.N."/>
            <person name="Fluegel L."/>
            <person name="Davis C.M."/>
            <person name="Simpson J.R."/>
            <person name="Lauterbach L."/>
            <person name="Steele A.D."/>
            <person name="Gui C."/>
            <person name="Meng S."/>
            <person name="Li G."/>
            <person name="Viehrig K."/>
            <person name="Ye F."/>
            <person name="Su P."/>
            <person name="Kiefer A.F."/>
            <person name="Nichols A."/>
            <person name="Cepeda A.J."/>
            <person name="Yan W."/>
            <person name="Fan B."/>
            <person name="Jiang Y."/>
            <person name="Adhikari A."/>
            <person name="Zheng C.-J."/>
            <person name="Schuster L."/>
            <person name="Cowan T.M."/>
            <person name="Smanski M.J."/>
            <person name="Chevrette M.G."/>
            <person name="De Carvalho L.P.S."/>
            <person name="Shen B."/>
        </authorList>
    </citation>
    <scope>NUCLEOTIDE SEQUENCE [LARGE SCALE GENOMIC DNA]</scope>
    <source>
        <strain evidence="7 8">NPDC019434</strain>
    </source>
</reference>
<sequence>MNPTETPYVIARELTDISDELRAVPAPSTPALPAPFDIRTADADGADAELLTEWMNRPHLVQTWEQPWPLELRRQNLRAQLLGSYSRPYIIGYDFTAAGRPELGRRDIAYLELYRPAKDEIARIYHADPYDVAFHLATADPEVIGRGIMYSFVAGLLAGVFEAEPHCRRMVIEPDHRNVAVRRMTERFGVPNLGDFDIRPDRRITLYYLPRTPADRGHHSPSGGQIRQYGPAEEVGHSHL</sequence>
<keyword evidence="7" id="KW-0012">Acyltransferase</keyword>
<name>A0ABV2XGT3_9NOCA</name>
<comment type="pathway">
    <text evidence="2">Siderophore biosynthesis; mycobactin biosynthesis.</text>
</comment>
<evidence type="ECO:0000256" key="1">
    <source>
        <dbReference type="ARBA" id="ARBA00003818"/>
    </source>
</evidence>
<evidence type="ECO:0000256" key="4">
    <source>
        <dbReference type="ARBA" id="ARBA00031122"/>
    </source>
</evidence>
<dbReference type="PANTHER" id="PTHR31438">
    <property type="entry name" value="LYSINE N-ACYLTRANSFERASE C17G9.06C-RELATED"/>
    <property type="match status" value="1"/>
</dbReference>
<dbReference type="Proteomes" id="UP001550535">
    <property type="component" value="Unassembled WGS sequence"/>
</dbReference>
<dbReference type="RefSeq" id="WP_357992867.1">
    <property type="nucleotide sequence ID" value="NZ_JBEYBR010000076.1"/>
</dbReference>
<evidence type="ECO:0000256" key="2">
    <source>
        <dbReference type="ARBA" id="ARBA00005102"/>
    </source>
</evidence>
<comment type="caution">
    <text evidence="7">The sequence shown here is derived from an EMBL/GenBank/DDBJ whole genome shotgun (WGS) entry which is preliminary data.</text>
</comment>
<organism evidence="7 8">
    <name type="scientific">Nocardia niwae</name>
    <dbReference type="NCBI Taxonomy" id="626084"/>
    <lineage>
        <taxon>Bacteria</taxon>
        <taxon>Bacillati</taxon>
        <taxon>Actinomycetota</taxon>
        <taxon>Actinomycetes</taxon>
        <taxon>Mycobacteriales</taxon>
        <taxon>Nocardiaceae</taxon>
        <taxon>Nocardia</taxon>
    </lineage>
</organism>
<dbReference type="InterPro" id="IPR019432">
    <property type="entry name" value="Acyltransferase_MbtK/IucB-like"/>
</dbReference>
<keyword evidence="8" id="KW-1185">Reference proteome</keyword>
<feature type="domain" description="Acyltransferase MbtK/IucB-like conserved" evidence="6">
    <location>
        <begin position="39"/>
        <end position="87"/>
    </location>
</feature>
<evidence type="ECO:0000256" key="3">
    <source>
        <dbReference type="ARBA" id="ARBA00020586"/>
    </source>
</evidence>
<dbReference type="Gene3D" id="3.40.630.30">
    <property type="match status" value="1"/>
</dbReference>
<gene>
    <name evidence="7" type="ORF">ABZ507_25220</name>
</gene>
<evidence type="ECO:0000313" key="7">
    <source>
        <dbReference type="EMBL" id="MEU2125115.1"/>
    </source>
</evidence>
<dbReference type="SUPFAM" id="SSF55729">
    <property type="entry name" value="Acyl-CoA N-acyltransferases (Nat)"/>
    <property type="match status" value="1"/>
</dbReference>
<evidence type="ECO:0000313" key="8">
    <source>
        <dbReference type="Proteomes" id="UP001550535"/>
    </source>
</evidence>
<dbReference type="PANTHER" id="PTHR31438:SF1">
    <property type="entry name" value="LYSINE N-ACYLTRANSFERASE C17G9.06C-RELATED"/>
    <property type="match status" value="1"/>
</dbReference>
<dbReference type="SMART" id="SM01006">
    <property type="entry name" value="AlcB"/>
    <property type="match status" value="1"/>
</dbReference>
<keyword evidence="7" id="KW-0808">Transferase</keyword>
<dbReference type="Pfam" id="PF13523">
    <property type="entry name" value="Acetyltransf_8"/>
    <property type="match status" value="1"/>
</dbReference>
<dbReference type="GO" id="GO:0016746">
    <property type="term" value="F:acyltransferase activity"/>
    <property type="evidence" value="ECO:0007669"/>
    <property type="project" value="UniProtKB-KW"/>
</dbReference>
<feature type="non-terminal residue" evidence="7">
    <location>
        <position position="240"/>
    </location>
</feature>
<evidence type="ECO:0000259" key="6">
    <source>
        <dbReference type="SMART" id="SM01006"/>
    </source>
</evidence>
<dbReference type="InterPro" id="IPR016181">
    <property type="entry name" value="Acyl_CoA_acyltransferase"/>
</dbReference>
<proteinExistence type="predicted"/>
<dbReference type="EMBL" id="JBEYBR010000076">
    <property type="protein sequence ID" value="MEU2125115.1"/>
    <property type="molecule type" value="Genomic_DNA"/>
</dbReference>
<comment type="function">
    <text evidence="1">Acyltransferase required for the direct transfer of medium- to long-chain fatty acyl moieties from a carrier protein (MbtL) on to the epsilon-amino group of lysine residue in the mycobactin core.</text>
</comment>
<accession>A0ABV2XGT3</accession>
<evidence type="ECO:0000256" key="5">
    <source>
        <dbReference type="SAM" id="MobiDB-lite"/>
    </source>
</evidence>
<feature type="region of interest" description="Disordered" evidence="5">
    <location>
        <begin position="212"/>
        <end position="240"/>
    </location>
</feature>
<protein>
    <recommendedName>
        <fullName evidence="3">Lysine N-acyltransferase MbtK</fullName>
    </recommendedName>
    <alternativeName>
        <fullName evidence="4">Mycobactin synthase protein K</fullName>
    </alternativeName>
</protein>